<feature type="signal peptide" evidence="4">
    <location>
        <begin position="1"/>
        <end position="22"/>
    </location>
</feature>
<dbReference type="InterPro" id="IPR024930">
    <property type="entry name" value="Skp_dom_sf"/>
</dbReference>
<dbReference type="Pfam" id="PF03938">
    <property type="entry name" value="OmpH"/>
    <property type="match status" value="1"/>
</dbReference>
<feature type="compositionally biased region" description="Low complexity" evidence="3">
    <location>
        <begin position="184"/>
        <end position="202"/>
    </location>
</feature>
<evidence type="ECO:0000313" key="6">
    <source>
        <dbReference type="Proteomes" id="UP000249066"/>
    </source>
</evidence>
<dbReference type="EMBL" id="QFNN01000140">
    <property type="protein sequence ID" value="PZO87268.1"/>
    <property type="molecule type" value="Genomic_DNA"/>
</dbReference>
<dbReference type="Gene3D" id="3.30.910.20">
    <property type="entry name" value="Skp domain"/>
    <property type="match status" value="1"/>
</dbReference>
<evidence type="ECO:0000313" key="5">
    <source>
        <dbReference type="EMBL" id="PZO87268.1"/>
    </source>
</evidence>
<evidence type="ECO:0008006" key="7">
    <source>
        <dbReference type="Google" id="ProtNLM"/>
    </source>
</evidence>
<dbReference type="InterPro" id="IPR005632">
    <property type="entry name" value="Chaperone_Skp"/>
</dbReference>
<dbReference type="PANTHER" id="PTHR35089:SF1">
    <property type="entry name" value="CHAPERONE PROTEIN SKP"/>
    <property type="match status" value="1"/>
</dbReference>
<evidence type="ECO:0000256" key="1">
    <source>
        <dbReference type="ARBA" id="ARBA00009091"/>
    </source>
</evidence>
<sequence>MKKLAFAAALLAATVIPAAAQAQVGVADIPAAVQQTTAFQTATTQMKTTYKPQIDAFNAKQASLAAEIKPMVDAFQAARAKPGATDAQLKPQYDAIQAKQAAMQQQLAPLYQPLARAQAYVEDQIVQKLDQATKSAMTARQVKVLLKPDAAYAFDPTADITPAIVAELNKLVPTASITPPANWQPGQAPAGATPANPAPQGR</sequence>
<gene>
    <name evidence="5" type="ORF">DI623_15060</name>
</gene>
<accession>A0A2W5BZU7</accession>
<dbReference type="GO" id="GO:0050821">
    <property type="term" value="P:protein stabilization"/>
    <property type="evidence" value="ECO:0007669"/>
    <property type="project" value="TreeGrafter"/>
</dbReference>
<dbReference type="GO" id="GO:0005829">
    <property type="term" value="C:cytosol"/>
    <property type="evidence" value="ECO:0007669"/>
    <property type="project" value="TreeGrafter"/>
</dbReference>
<evidence type="ECO:0000256" key="4">
    <source>
        <dbReference type="SAM" id="SignalP"/>
    </source>
</evidence>
<dbReference type="PANTHER" id="PTHR35089">
    <property type="entry name" value="CHAPERONE PROTEIN SKP"/>
    <property type="match status" value="1"/>
</dbReference>
<dbReference type="SUPFAM" id="SSF111384">
    <property type="entry name" value="OmpH-like"/>
    <property type="match status" value="1"/>
</dbReference>
<evidence type="ECO:0000256" key="2">
    <source>
        <dbReference type="ARBA" id="ARBA00022729"/>
    </source>
</evidence>
<name>A0A2W5BZU7_9SPHN</name>
<comment type="caution">
    <text evidence="5">The sequence shown here is derived from an EMBL/GenBank/DDBJ whole genome shotgun (WGS) entry which is preliminary data.</text>
</comment>
<proteinExistence type="inferred from homology"/>
<dbReference type="Proteomes" id="UP000249066">
    <property type="component" value="Unassembled WGS sequence"/>
</dbReference>
<comment type="similarity">
    <text evidence="1">Belongs to the Skp family.</text>
</comment>
<dbReference type="AlphaFoldDB" id="A0A2W5BZU7"/>
<feature type="chain" id="PRO_5015997502" description="Outer membrane chaperone Skp" evidence="4">
    <location>
        <begin position="23"/>
        <end position="202"/>
    </location>
</feature>
<evidence type="ECO:0000256" key="3">
    <source>
        <dbReference type="SAM" id="MobiDB-lite"/>
    </source>
</evidence>
<reference evidence="5 6" key="1">
    <citation type="submission" date="2017-08" db="EMBL/GenBank/DDBJ databases">
        <title>Infants hospitalized years apart are colonized by the same room-sourced microbial strains.</title>
        <authorList>
            <person name="Brooks B."/>
            <person name="Olm M.R."/>
            <person name="Firek B.A."/>
            <person name="Baker R."/>
            <person name="Thomas B.C."/>
            <person name="Morowitz M.J."/>
            <person name="Banfield J.F."/>
        </authorList>
    </citation>
    <scope>NUCLEOTIDE SEQUENCE [LARGE SCALE GENOMIC DNA]</scope>
    <source>
        <strain evidence="5">S2_018_000_R2_101</strain>
    </source>
</reference>
<organism evidence="5 6">
    <name type="scientific">Sphingomonas sanxanigenens</name>
    <dbReference type="NCBI Taxonomy" id="397260"/>
    <lineage>
        <taxon>Bacteria</taxon>
        <taxon>Pseudomonadati</taxon>
        <taxon>Pseudomonadota</taxon>
        <taxon>Alphaproteobacteria</taxon>
        <taxon>Sphingomonadales</taxon>
        <taxon>Sphingomonadaceae</taxon>
        <taxon>Sphingomonas</taxon>
    </lineage>
</organism>
<dbReference type="GO" id="GO:0051082">
    <property type="term" value="F:unfolded protein binding"/>
    <property type="evidence" value="ECO:0007669"/>
    <property type="project" value="InterPro"/>
</dbReference>
<dbReference type="SMART" id="SM00935">
    <property type="entry name" value="OmpH"/>
    <property type="match status" value="1"/>
</dbReference>
<keyword evidence="2 4" id="KW-0732">Signal</keyword>
<feature type="region of interest" description="Disordered" evidence="3">
    <location>
        <begin position="179"/>
        <end position="202"/>
    </location>
</feature>
<protein>
    <recommendedName>
        <fullName evidence="7">Outer membrane chaperone Skp</fullName>
    </recommendedName>
</protein>